<evidence type="ECO:0000256" key="3">
    <source>
        <dbReference type="ARBA" id="ARBA00023002"/>
    </source>
</evidence>
<dbReference type="Proteomes" id="UP000000812">
    <property type="component" value="Chromosome"/>
</dbReference>
<name>Q9PC91_XYLFA</name>
<evidence type="ECO:0000313" key="7">
    <source>
        <dbReference type="Proteomes" id="UP000000812"/>
    </source>
</evidence>
<dbReference type="SUPFAM" id="SSF52833">
    <property type="entry name" value="Thioredoxin-like"/>
    <property type="match status" value="1"/>
</dbReference>
<sequence length="190" mass="21348">MHTHVSHAFASKLSLLSLDRFPMSSIYTFTFTRLDGRPQALADWRGQVLLLVNVASRCGFTPQYAGLEMLWQRYRDAGLIVIGFPCDQFAGQEPGDEAKIAEFCTLNYGVDFPMAAKIKVNGADAHPLWQWLKHRRRGLFGMAAIKWNFTKFLIGRNGQPIARYSPIKSPEQLEVHIVRALGEEGGGNTH</sequence>
<evidence type="ECO:0000256" key="2">
    <source>
        <dbReference type="ARBA" id="ARBA00022559"/>
    </source>
</evidence>
<dbReference type="eggNOG" id="COG0386">
    <property type="taxonomic scope" value="Bacteria"/>
</dbReference>
<dbReference type="PRINTS" id="PR01011">
    <property type="entry name" value="GLUTPROXDASE"/>
</dbReference>
<dbReference type="PROSITE" id="PS51355">
    <property type="entry name" value="GLUTATHIONE_PEROXID_3"/>
    <property type="match status" value="1"/>
</dbReference>
<dbReference type="HOGENOM" id="CLU_029507_2_2_6"/>
<evidence type="ECO:0000256" key="5">
    <source>
        <dbReference type="RuleBase" id="RU000499"/>
    </source>
</evidence>
<dbReference type="InterPro" id="IPR000889">
    <property type="entry name" value="Glutathione_peroxidase"/>
</dbReference>
<dbReference type="PANTHER" id="PTHR11592">
    <property type="entry name" value="GLUTATHIONE PEROXIDASE"/>
    <property type="match status" value="1"/>
</dbReference>
<dbReference type="EMBL" id="AE003849">
    <property type="protein sequence ID" value="AAF84696.1"/>
    <property type="molecule type" value="Genomic_DNA"/>
</dbReference>
<dbReference type="FunFam" id="3.40.30.10:FF:000010">
    <property type="entry name" value="Glutathione peroxidase"/>
    <property type="match status" value="1"/>
</dbReference>
<dbReference type="InterPro" id="IPR029759">
    <property type="entry name" value="GPX_AS"/>
</dbReference>
<dbReference type="GO" id="GO:0004601">
    <property type="term" value="F:peroxidase activity"/>
    <property type="evidence" value="ECO:0007669"/>
    <property type="project" value="UniProtKB-KW"/>
</dbReference>
<dbReference type="CDD" id="cd00340">
    <property type="entry name" value="GSH_Peroxidase"/>
    <property type="match status" value="1"/>
</dbReference>
<evidence type="ECO:0000256" key="4">
    <source>
        <dbReference type="PIRSR" id="PIRSR000303-1"/>
    </source>
</evidence>
<keyword evidence="3 5" id="KW-0560">Oxidoreductase</keyword>
<dbReference type="KEGG" id="xfa:XF_1890"/>
<reference evidence="6 7" key="1">
    <citation type="journal article" date="2000" name="Nature">
        <title>The genome sequence of the plant pathogen Xylella fastidiosa.</title>
        <authorList>
            <person name="Simpson A.J."/>
            <person name="Reinach F.C."/>
            <person name="Arruda P."/>
            <person name="Abreu F.A."/>
            <person name="Acencio M."/>
            <person name="Alvarenga R."/>
            <person name="Alves L.M."/>
            <person name="Araya J.E."/>
            <person name="Baia G.S."/>
            <person name="Baptista C.S."/>
            <person name="Barros M.H."/>
            <person name="Bonaccorsi E.D."/>
            <person name="Bordin S."/>
            <person name="Bove J.M."/>
            <person name="Briones M.R."/>
            <person name="Bueno M.R."/>
            <person name="Camargo A.A."/>
            <person name="Camargo L.E."/>
            <person name="Carraro D.M."/>
            <person name="Carrer H."/>
            <person name="Colauto N.B."/>
            <person name="Colombo C."/>
            <person name="Costa F.F."/>
            <person name="Costa M.C."/>
            <person name="Costa-Neto C.M."/>
            <person name="Coutinho L.L."/>
            <person name="Cristofani M."/>
            <person name="Dias-Neto E."/>
            <person name="Docena C."/>
            <person name="El-Dorry H."/>
            <person name="Facincani A.P."/>
            <person name="Ferreira A.J."/>
            <person name="Ferreira V.C."/>
            <person name="Ferro J.A."/>
            <person name="Fraga J.S."/>
            <person name="Franca S.C."/>
            <person name="Franco M.C."/>
            <person name="Frohme M."/>
            <person name="Furlan L.R."/>
            <person name="Garnier M."/>
            <person name="Goldman G.H."/>
            <person name="Goldman M.H."/>
            <person name="Gomes S.L."/>
            <person name="Gruber A."/>
            <person name="Ho P.L."/>
            <person name="Hoheisel J.D."/>
            <person name="Junqueira M.L."/>
            <person name="Kemper E.L."/>
            <person name="Kitajima J.P."/>
            <person name="Krieger J.E."/>
            <person name="Kuramae E.E."/>
            <person name="Laigret F."/>
            <person name="Lambais M.R."/>
            <person name="Leite L.C."/>
            <person name="Lemos E.G."/>
            <person name="Lemos M.V."/>
            <person name="Lopes S.A."/>
            <person name="Lopes C.R."/>
            <person name="Machado J.A."/>
            <person name="Machado M.A."/>
            <person name="Madeira A.M."/>
            <person name="Madeira H.M."/>
            <person name="Marino C.L."/>
            <person name="Marques M.V."/>
            <person name="Martins E.A."/>
            <person name="Martins E.M."/>
            <person name="Matsukuma A.Y."/>
            <person name="Menck C.F."/>
            <person name="Miracca E.C."/>
            <person name="Miyaki C.Y."/>
            <person name="Monteriro-Vitorello C.B."/>
            <person name="Moon D.H."/>
            <person name="Nagai M.A."/>
            <person name="Nascimento A.L."/>
            <person name="Netto L.E."/>
            <person name="Nhani A.Jr."/>
            <person name="Nobrega F.G."/>
            <person name="Nunes L.R."/>
            <person name="Oliveira M.A."/>
            <person name="de Oliveira M.C."/>
            <person name="de Oliveira R.C."/>
            <person name="Palmieri D.A."/>
            <person name="Paris A."/>
            <person name="Peixoto B.R."/>
            <person name="Pereira G.A."/>
            <person name="Pereira H.A.Jr."/>
            <person name="Pesquero J.B."/>
            <person name="Quaggio R.B."/>
            <person name="Roberto P.G."/>
            <person name="Rodrigues V."/>
            <person name="de M Rosa A.J."/>
            <person name="de Rosa V.E.Jr."/>
            <person name="de Sa R.G."/>
            <person name="Santelli R.V."/>
            <person name="Sawasaki H.E."/>
            <person name="da Silva A.C."/>
            <person name="da Silva A.M."/>
            <person name="da Silva F.R."/>
            <person name="da Silva W.A.Jr."/>
            <person name="da Silveira J.F."/>
            <person name="Silvestri M.L."/>
            <person name="Siqueira W.J."/>
            <person name="de Souza A.A."/>
            <person name="de Souza A.P."/>
            <person name="Terenzi M.F."/>
            <person name="Truffi D."/>
            <person name="Tsai S.M."/>
            <person name="Tsuhako M.H."/>
            <person name="Vallada H."/>
            <person name="Van Sluys M.A."/>
            <person name="Verjovski-Almeida S."/>
            <person name="Vettore A.L."/>
            <person name="Zago M.A."/>
            <person name="Zatz M."/>
            <person name="Meidanis J."/>
            <person name="Setubal J.C."/>
        </authorList>
    </citation>
    <scope>NUCLEOTIDE SEQUENCE [LARGE SCALE GENOMIC DNA]</scope>
    <source>
        <strain evidence="6 7">9a5c</strain>
    </source>
</reference>
<comment type="similarity">
    <text evidence="1 5">Belongs to the glutathione peroxidase family.</text>
</comment>
<gene>
    <name evidence="6" type="ordered locus">XF_1890</name>
</gene>
<accession>Q9PC91</accession>
<organism evidence="6 7">
    <name type="scientific">Xylella fastidiosa (strain 9a5c)</name>
    <dbReference type="NCBI Taxonomy" id="160492"/>
    <lineage>
        <taxon>Bacteria</taxon>
        <taxon>Pseudomonadati</taxon>
        <taxon>Pseudomonadota</taxon>
        <taxon>Gammaproteobacteria</taxon>
        <taxon>Lysobacterales</taxon>
        <taxon>Lysobacteraceae</taxon>
        <taxon>Xylella</taxon>
    </lineage>
</organism>
<keyword evidence="2 5" id="KW-0575">Peroxidase</keyword>
<protein>
    <recommendedName>
        <fullName evidence="5">Glutathione peroxidase</fullName>
    </recommendedName>
</protein>
<dbReference type="STRING" id="160492.XF_1890"/>
<dbReference type="PIRSF" id="PIRSF000303">
    <property type="entry name" value="Glutathion_perox"/>
    <property type="match status" value="1"/>
</dbReference>
<dbReference type="PANTHER" id="PTHR11592:SF78">
    <property type="entry name" value="GLUTATHIONE PEROXIDASE"/>
    <property type="match status" value="1"/>
</dbReference>
<feature type="active site" evidence="4">
    <location>
        <position position="58"/>
    </location>
</feature>
<evidence type="ECO:0000313" key="6">
    <source>
        <dbReference type="EMBL" id="AAF84696.1"/>
    </source>
</evidence>
<evidence type="ECO:0000256" key="1">
    <source>
        <dbReference type="ARBA" id="ARBA00006926"/>
    </source>
</evidence>
<dbReference type="PIR" id="G82624">
    <property type="entry name" value="G82624"/>
</dbReference>
<dbReference type="AlphaFoldDB" id="Q9PC91"/>
<dbReference type="GO" id="GO:0034599">
    <property type="term" value="P:cellular response to oxidative stress"/>
    <property type="evidence" value="ECO:0007669"/>
    <property type="project" value="TreeGrafter"/>
</dbReference>
<dbReference type="Gene3D" id="3.40.30.10">
    <property type="entry name" value="Glutaredoxin"/>
    <property type="match status" value="1"/>
</dbReference>
<dbReference type="Pfam" id="PF00255">
    <property type="entry name" value="GSHPx"/>
    <property type="match status" value="1"/>
</dbReference>
<dbReference type="PROSITE" id="PS00460">
    <property type="entry name" value="GLUTATHIONE_PEROXID_1"/>
    <property type="match status" value="1"/>
</dbReference>
<dbReference type="InterPro" id="IPR036249">
    <property type="entry name" value="Thioredoxin-like_sf"/>
</dbReference>
<proteinExistence type="inferred from homology"/>